<evidence type="ECO:0000256" key="9">
    <source>
        <dbReference type="ARBA" id="ARBA00023018"/>
    </source>
</evidence>
<dbReference type="CDD" id="cd00063">
    <property type="entry name" value="FN3"/>
    <property type="match status" value="6"/>
</dbReference>
<dbReference type="FunFam" id="2.60.40.10:FF:000093">
    <property type="entry name" value="Down syndrome cell adhesion molecule, isoform B"/>
    <property type="match status" value="1"/>
</dbReference>
<keyword evidence="8 15" id="KW-1133">Transmembrane helix</keyword>
<dbReference type="InterPro" id="IPR007110">
    <property type="entry name" value="Ig-like_dom"/>
</dbReference>
<evidence type="ECO:0000256" key="5">
    <source>
        <dbReference type="ARBA" id="ARBA00022737"/>
    </source>
</evidence>
<feature type="domain" description="Ig-like" evidence="16">
    <location>
        <begin position="516"/>
        <end position="596"/>
    </location>
</feature>
<comment type="subcellular location">
    <subcellularLocation>
        <location evidence="1">Cell membrane</location>
        <topology evidence="1">Single-pass type I membrane protein</topology>
    </subcellularLocation>
    <subcellularLocation>
        <location evidence="14">Synapse</location>
    </subcellularLocation>
</comment>
<keyword evidence="13" id="KW-0393">Immunoglobulin domain</keyword>
<dbReference type="FunFam" id="2.60.40.10:FF:000324">
    <property type="entry name" value="Down syndrome cell adhesion molecule, isoform D"/>
    <property type="match status" value="1"/>
</dbReference>
<dbReference type="InterPro" id="IPR036116">
    <property type="entry name" value="FN3_sf"/>
</dbReference>
<evidence type="ECO:0000256" key="13">
    <source>
        <dbReference type="ARBA" id="ARBA00023319"/>
    </source>
</evidence>
<dbReference type="InterPro" id="IPR013783">
    <property type="entry name" value="Ig-like_fold"/>
</dbReference>
<dbReference type="SUPFAM" id="SSF49265">
    <property type="entry name" value="Fibronectin type III"/>
    <property type="match status" value="3"/>
</dbReference>
<feature type="domain" description="Fibronectin type-III" evidence="17">
    <location>
        <begin position="1106"/>
        <end position="1203"/>
    </location>
</feature>
<dbReference type="InterPro" id="IPR036179">
    <property type="entry name" value="Ig-like_dom_sf"/>
</dbReference>
<dbReference type="SUPFAM" id="SSF48726">
    <property type="entry name" value="Immunoglobulin"/>
    <property type="match status" value="10"/>
</dbReference>
<dbReference type="GO" id="GO:0007411">
    <property type="term" value="P:axon guidance"/>
    <property type="evidence" value="ECO:0007669"/>
    <property type="project" value="TreeGrafter"/>
</dbReference>
<feature type="domain" description="Ig-like" evidence="16">
    <location>
        <begin position="801"/>
        <end position="897"/>
    </location>
</feature>
<dbReference type="PANTHER" id="PTHR10075">
    <property type="entry name" value="BASIGIN RELATED"/>
    <property type="match status" value="1"/>
</dbReference>
<keyword evidence="4" id="KW-0732">Signal</keyword>
<evidence type="ECO:0000256" key="6">
    <source>
        <dbReference type="ARBA" id="ARBA00022889"/>
    </source>
</evidence>
<feature type="domain" description="Fibronectin type-III" evidence="17">
    <location>
        <begin position="1001"/>
        <end position="1101"/>
    </location>
</feature>
<keyword evidence="10 15" id="KW-0472">Membrane</keyword>
<feature type="domain" description="Ig-like" evidence="16">
    <location>
        <begin position="702"/>
        <end position="796"/>
    </location>
</feature>
<feature type="domain" description="Fibronectin type-III" evidence="17">
    <location>
        <begin position="1495"/>
        <end position="1592"/>
    </location>
</feature>
<evidence type="ECO:0000256" key="12">
    <source>
        <dbReference type="ARBA" id="ARBA00023180"/>
    </source>
</evidence>
<dbReference type="InterPro" id="IPR013106">
    <property type="entry name" value="Ig_V-set"/>
</dbReference>
<evidence type="ECO:0000259" key="16">
    <source>
        <dbReference type="PROSITE" id="PS50835"/>
    </source>
</evidence>
<dbReference type="SMART" id="SM00060">
    <property type="entry name" value="FN3"/>
    <property type="match status" value="6"/>
</dbReference>
<dbReference type="InterPro" id="IPR013098">
    <property type="entry name" value="Ig_I-set"/>
</dbReference>
<organism evidence="18">
    <name type="scientific">Olivierus martensii</name>
    <name type="common">Manchurian scorpion</name>
    <name type="synonym">Mesobuthus martensii</name>
    <dbReference type="NCBI Taxonomy" id="34649"/>
    <lineage>
        <taxon>Eukaryota</taxon>
        <taxon>Metazoa</taxon>
        <taxon>Ecdysozoa</taxon>
        <taxon>Arthropoda</taxon>
        <taxon>Chelicerata</taxon>
        <taxon>Arachnida</taxon>
        <taxon>Scorpiones</taxon>
        <taxon>Buthida</taxon>
        <taxon>Buthoidea</taxon>
        <taxon>Buthidae</taxon>
        <taxon>Olivierus</taxon>
    </lineage>
</organism>
<evidence type="ECO:0000256" key="4">
    <source>
        <dbReference type="ARBA" id="ARBA00022729"/>
    </source>
</evidence>
<dbReference type="Gene3D" id="2.60.40.10">
    <property type="entry name" value="Immunoglobulins"/>
    <property type="match status" value="16"/>
</dbReference>
<evidence type="ECO:0000256" key="10">
    <source>
        <dbReference type="ARBA" id="ARBA00023136"/>
    </source>
</evidence>
<dbReference type="GO" id="GO:0005886">
    <property type="term" value="C:plasma membrane"/>
    <property type="evidence" value="ECO:0007669"/>
    <property type="project" value="UniProtKB-SubCell"/>
</dbReference>
<protein>
    <submittedName>
        <fullName evidence="18">LDscam3</fullName>
    </submittedName>
</protein>
<evidence type="ECO:0000313" key="18">
    <source>
        <dbReference type="EMBL" id="ASU04342.1"/>
    </source>
</evidence>
<dbReference type="FunFam" id="2.60.40.10:FF:000032">
    <property type="entry name" value="palladin isoform X1"/>
    <property type="match status" value="3"/>
</dbReference>
<sequence>MQTMLWYCIIGSLLMLGKGILAYMDYRAPALTLEPPSRLTFLNSTGGSASCSVIGNPRPIVYWVTSDGSRVSNIPGLRTILPNGTLFFPPFPSERYRQDIHSAVYRCVASNLVGKVGSRDVSVRAVVQQQYQVQVYDEFVIRGNTAILRCQVPSYVRDYVIVTTWERQDGISIVSNIATGNVLRNGELHIRHTIMSDFKSYRCATKHLLSGEIQMSKTTGRLIITDPQGTHPPRLSDTRVMVHVKQGNPAELTCVAQAFPLPTYRWYKKIKSRLIPIEQRVGLLVASGSLYFQQTNIRDSGIYICIVNNSAGEKRLESTLTVTAPLKAEIQPKRIVVDSDKSVTLTCNVSGYPVEGITWLKDQKPLMTNGGKVRLVSREVLRINAVGREDKGIYQCYARNGEDSAQAATELALGETSPVFLDTFIDRTTQPGPTVSLQCVATGTPLPQITWTLDGYPVPDNDRVRVGDYVSRSGNVVSHVNISSVRVEDGGHYVCTAANEVGDLRHTGRLNVYGPPHIRTMTDISVVAGENMVVQCRVAGYPISHITWEKDGRRLPTNRRQQVFPNGTLLVEDVQRAEDEGSYSCMAQNAEGATAEGGMKIHVKEKPLIFPFTFPPETQKEGMKIRVVCTVASGDPPFTITWLKDNERISMQEDVTITVLGEDFSSLTIENATPKHNGRYTCVVKNEAAVVNYTATLTVHVPARWRIQPSDASVLVGRSVTLDCQAEGYPQPQIRWEKAVGTTARDYRPISTSYHYQIFENGSLTIQDVARDDAGYYLCQATNGIGSELSSVISLSVHESPRFETKFQTQMVKKKEDVTMTCSVTGDPPLTISWTRDKQALIIENDPRFRLSDSKTSSGVQSELTVMSVGRADSALYTCIASNDYGQDDTNIQLIVQEIPDPPRDIQVEMTNSRDVKISWEPPFSGNSLITQYIIHLRENASHAENWLNETVAGTETTTVLSNLHPATVYELYLVAENAIGRSGLGQKVIFQTEEEIPEGPPSMVRAESTSSQSLRISWEPPPKRLQNGKIMGYYVGYKDSNKSDQYQYKTIEVKNDDNSPLVTELKDLKKYSYYTIVVQAFNSKGAGPRSDPIVRMTFEDVPSLPPKQVECLPLSSQSIKVSWSPPPISAIHGQLLGHKVVYRAIDDWLSIDDQEKVVQMPDDETVLKNLEKFTNYSISVLAYTGKGDGIISDQIFCRTIEDIPSPPEDIKAMPMLPDAILVSWLPPVRPNGLLQQYTLYQRVTTGDSQDTKRHVISPFQLYYEALRLNRERRYEFWVTASTLVGESEATRVLSQTTSDTIPARIASFSRHLSIKRKATLNIPCKSVGIPTPEKIWTFRGQPIVERKRARILSNGSLQITDILDEDAGNYTCRVQNVYGADEIGFSLNVRANHIEGRVLPAPAVLNVVGATTTSLQLRWEHNSKYLSTKIKGYVLKFRREFGQVEEVKILARGNSYTLENLQCGTKYFLYLAVLARGGEGEPSETVFGKTEGKPPIAPNKEIFIVQNSTSFTLLLNSWDDGGCPIKSFVIRYKRLHTTEWKVASNNALPHQEKIIIRDLAPGTWYGLRITAHNGAGSTMTEYEAATLTLDGGTVAPLVIQERNDSNVWEDLNIIVPIVAAVVALSVVIGVAVCVCVKKRHGNDDYYDRRGLNPNTAPLMANQITKKNVENLNLRDTSVYQSCGPKSSLTSPPTGQDLSMTGDPNHQYDDDIAPYATFRLPGCDSDTESSQGTVRELQTFGQQYRRPNHDPAAQLLNHSNLETNIYQKVLEYQTYDGVSHHPSSCLEQDPVYKQYRKSRELWTELEEVKGRKSRQDICKRLICLVEPSQYSSEYERTLEDLTYSYQDLDMEEDLLAGHGEMSEAECDWDHAPHFR</sequence>
<evidence type="ECO:0000256" key="15">
    <source>
        <dbReference type="SAM" id="Phobius"/>
    </source>
</evidence>
<dbReference type="EMBL" id="KX555551">
    <property type="protein sequence ID" value="ASU04342.1"/>
    <property type="molecule type" value="mRNA"/>
</dbReference>
<feature type="domain" description="Ig-like" evidence="16">
    <location>
        <begin position="1303"/>
        <end position="1389"/>
    </location>
</feature>
<dbReference type="CDD" id="cd20958">
    <property type="entry name" value="IgI_5_Dscam"/>
    <property type="match status" value="1"/>
</dbReference>
<dbReference type="Pfam" id="PF07679">
    <property type="entry name" value="I-set"/>
    <property type="match status" value="6"/>
</dbReference>
<name>A0A510A9R9_OLIMR</name>
<dbReference type="Pfam" id="PF00041">
    <property type="entry name" value="fn3"/>
    <property type="match status" value="5"/>
</dbReference>
<dbReference type="InterPro" id="IPR003599">
    <property type="entry name" value="Ig_sub"/>
</dbReference>
<dbReference type="FunFam" id="2.60.40.10:FF:000120">
    <property type="entry name" value="Down syndrome cell adhesion molecule like 1"/>
    <property type="match status" value="1"/>
</dbReference>
<keyword evidence="12" id="KW-0325">Glycoprotein</keyword>
<dbReference type="InterPro" id="IPR056754">
    <property type="entry name" value="DSCAM/DSCAML_C"/>
</dbReference>
<feature type="transmembrane region" description="Helical" evidence="15">
    <location>
        <begin position="1614"/>
        <end position="1637"/>
    </location>
</feature>
<reference evidence="18" key="1">
    <citation type="submission" date="2016-07" db="EMBL/GenBank/DDBJ databases">
        <title>Cloning of Dscam genes from the insect species.</title>
        <authorList>
            <person name="Cao G."/>
            <person name="Jin Y."/>
        </authorList>
    </citation>
    <scope>NUCLEOTIDE SEQUENCE</scope>
</reference>
<evidence type="ECO:0000256" key="2">
    <source>
        <dbReference type="ARBA" id="ARBA00022475"/>
    </source>
</evidence>
<proteinExistence type="evidence at transcript level"/>
<feature type="domain" description="Ig-like" evidence="16">
    <location>
        <begin position="233"/>
        <end position="321"/>
    </location>
</feature>
<feature type="domain" description="Ig-like" evidence="16">
    <location>
        <begin position="325"/>
        <end position="412"/>
    </location>
</feature>
<dbReference type="PROSITE" id="PS50835">
    <property type="entry name" value="IG_LIKE"/>
    <property type="match status" value="10"/>
</dbReference>
<dbReference type="GO" id="GO:0030424">
    <property type="term" value="C:axon"/>
    <property type="evidence" value="ECO:0007669"/>
    <property type="project" value="TreeGrafter"/>
</dbReference>
<dbReference type="Pfam" id="PF25059">
    <property type="entry name" value="FN3_DSCAM-DSCAML_C"/>
    <property type="match status" value="1"/>
</dbReference>
<feature type="domain" description="Fibronectin type-III" evidence="17">
    <location>
        <begin position="902"/>
        <end position="996"/>
    </location>
</feature>
<dbReference type="SMART" id="SM00409">
    <property type="entry name" value="IG"/>
    <property type="match status" value="9"/>
</dbReference>
<evidence type="ECO:0000256" key="1">
    <source>
        <dbReference type="ARBA" id="ARBA00004251"/>
    </source>
</evidence>
<dbReference type="InterPro" id="IPR003598">
    <property type="entry name" value="Ig_sub2"/>
</dbReference>
<dbReference type="GO" id="GO:0098632">
    <property type="term" value="F:cell-cell adhesion mediator activity"/>
    <property type="evidence" value="ECO:0007669"/>
    <property type="project" value="TreeGrafter"/>
</dbReference>
<dbReference type="CDD" id="cd20956">
    <property type="entry name" value="IgI_4_Dscam"/>
    <property type="match status" value="1"/>
</dbReference>
<feature type="domain" description="Ig-like" evidence="16">
    <location>
        <begin position="607"/>
        <end position="698"/>
    </location>
</feature>
<dbReference type="FunFam" id="2.60.40.10:FF:000017">
    <property type="entry name" value="Down syndrome cell adhesion molecule b"/>
    <property type="match status" value="1"/>
</dbReference>
<feature type="domain" description="Ig-like" evidence="16">
    <location>
        <begin position="143"/>
        <end position="220"/>
    </location>
</feature>
<feature type="domain" description="Ig-like" evidence="16">
    <location>
        <begin position="29"/>
        <end position="122"/>
    </location>
</feature>
<dbReference type="FunFam" id="2.60.40.10:FF:000719">
    <property type="entry name" value="nephrin isoform X1"/>
    <property type="match status" value="1"/>
</dbReference>
<evidence type="ECO:0000256" key="7">
    <source>
        <dbReference type="ARBA" id="ARBA00022902"/>
    </source>
</evidence>
<dbReference type="SMART" id="SM00408">
    <property type="entry name" value="IGc2"/>
    <property type="match status" value="9"/>
</dbReference>
<evidence type="ECO:0000256" key="3">
    <source>
        <dbReference type="ARBA" id="ARBA00022692"/>
    </source>
</evidence>
<keyword evidence="2" id="KW-1003">Cell membrane</keyword>
<evidence type="ECO:0000256" key="14">
    <source>
        <dbReference type="ARBA" id="ARBA00034103"/>
    </source>
</evidence>
<accession>A0A510A9R9</accession>
<keyword evidence="5" id="KW-0677">Repeat</keyword>
<keyword evidence="9" id="KW-0770">Synapse</keyword>
<evidence type="ECO:0000256" key="8">
    <source>
        <dbReference type="ARBA" id="ARBA00022989"/>
    </source>
</evidence>
<dbReference type="GO" id="GO:0070593">
    <property type="term" value="P:dendrite self-avoidance"/>
    <property type="evidence" value="ECO:0007669"/>
    <property type="project" value="TreeGrafter"/>
</dbReference>
<evidence type="ECO:0000256" key="11">
    <source>
        <dbReference type="ARBA" id="ARBA00023157"/>
    </source>
</evidence>
<dbReference type="PROSITE" id="PS50853">
    <property type="entry name" value="FN3"/>
    <property type="match status" value="6"/>
</dbReference>
<keyword evidence="7" id="KW-0524">Neurogenesis</keyword>
<dbReference type="FunFam" id="2.60.40.10:FF:000104">
    <property type="entry name" value="Down syndrome cell adhesion molecule b"/>
    <property type="match status" value="1"/>
</dbReference>
<dbReference type="SMART" id="SM00406">
    <property type="entry name" value="IGv"/>
    <property type="match status" value="4"/>
</dbReference>
<dbReference type="InterPro" id="IPR003961">
    <property type="entry name" value="FN3_dom"/>
</dbReference>
<dbReference type="Pfam" id="PF13927">
    <property type="entry name" value="Ig_3"/>
    <property type="match status" value="2"/>
</dbReference>
<dbReference type="FunFam" id="2.60.40.10:FF:000333">
    <property type="entry name" value="Down syndrome cell adhesion molecule"/>
    <property type="match status" value="1"/>
</dbReference>
<dbReference type="GO" id="GO:0045202">
    <property type="term" value="C:synapse"/>
    <property type="evidence" value="ECO:0007669"/>
    <property type="project" value="UniProtKB-SubCell"/>
</dbReference>
<keyword evidence="11" id="KW-1015">Disulfide bond</keyword>
<dbReference type="GO" id="GO:0007156">
    <property type="term" value="P:homophilic cell adhesion via plasma membrane adhesion molecules"/>
    <property type="evidence" value="ECO:0007669"/>
    <property type="project" value="TreeGrafter"/>
</dbReference>
<evidence type="ECO:0000259" key="17">
    <source>
        <dbReference type="PROSITE" id="PS50853"/>
    </source>
</evidence>
<feature type="domain" description="Ig-like" evidence="16">
    <location>
        <begin position="418"/>
        <end position="511"/>
    </location>
</feature>
<dbReference type="CDD" id="cd00096">
    <property type="entry name" value="Ig"/>
    <property type="match status" value="1"/>
</dbReference>
<keyword evidence="6" id="KW-0130">Cell adhesion</keyword>
<dbReference type="PANTHER" id="PTHR10075:SF100">
    <property type="entry name" value="FASCICLIN-2"/>
    <property type="match status" value="1"/>
</dbReference>
<keyword evidence="3 15" id="KW-0812">Transmembrane</keyword>
<feature type="domain" description="Fibronectin type-III" evidence="17">
    <location>
        <begin position="1402"/>
        <end position="1494"/>
    </location>
</feature>
<feature type="domain" description="Fibronectin type-III" evidence="17">
    <location>
        <begin position="1207"/>
        <end position="1301"/>
    </location>
</feature>